<dbReference type="EMBL" id="NQMQ01000001">
    <property type="protein sequence ID" value="PAJ71196.1"/>
    <property type="molecule type" value="Genomic_DNA"/>
</dbReference>
<dbReference type="PANTHER" id="PTHR34301:SF8">
    <property type="entry name" value="ATPASE DOMAIN-CONTAINING PROTEIN"/>
    <property type="match status" value="1"/>
</dbReference>
<dbReference type="InterPro" id="IPR041664">
    <property type="entry name" value="AAA_16"/>
</dbReference>
<gene>
    <name evidence="2" type="ORF">CIG21_00190</name>
</gene>
<dbReference type="Pfam" id="PF13191">
    <property type="entry name" value="AAA_16"/>
    <property type="match status" value="1"/>
</dbReference>
<evidence type="ECO:0000313" key="2">
    <source>
        <dbReference type="EMBL" id="PAJ71196.1"/>
    </source>
</evidence>
<dbReference type="AlphaFoldDB" id="A0A269PG28"/>
<evidence type="ECO:0000259" key="1">
    <source>
        <dbReference type="Pfam" id="PF13191"/>
    </source>
</evidence>
<organism evidence="2 3">
    <name type="scientific">Corynebacterium hadale</name>
    <dbReference type="NCBI Taxonomy" id="2026255"/>
    <lineage>
        <taxon>Bacteria</taxon>
        <taxon>Bacillati</taxon>
        <taxon>Actinomycetota</taxon>
        <taxon>Actinomycetes</taxon>
        <taxon>Mycobacteriales</taxon>
        <taxon>Corynebacteriaceae</taxon>
        <taxon>Corynebacterium</taxon>
    </lineage>
</organism>
<sequence length="394" mass="42534">MIRRFINRYKGGMQPSPYTPGEIAPEVFGREQILEDIRRDLAFIIVEPRFVGRIQVFAGPRGVGKTSLLRAAQTDAATKGFDTVWVTAGDGSLLASLVEALEEVSSTWQGSLVDALRSLISTAKVEVAGVSVSGAAPRKGTEAGSQGRRLQRLLAAAGRAARERSRGLVLFIDEIQSADADGIKALAYAWQHMQSEQRDLPMAAYTAGLSHTQDVVTDAVSFAERFAYQHLHNLTRPQAADALRSLAAAKGVRWSDDALEAALGFAGGYPYFMQVIGDETWRAAGFPGPGTVLEVPQVEAAGEGFNQMRQTFFRARWKKATPAEARMLRAMAAAGEPEGDAPVKRSAIAEAMGRDSNDLSMARRSLLDKGLIDTSSHGYLEFTAPGFAEFVRGL</sequence>
<dbReference type="Gene3D" id="3.40.50.300">
    <property type="entry name" value="P-loop containing nucleotide triphosphate hydrolases"/>
    <property type="match status" value="1"/>
</dbReference>
<evidence type="ECO:0000313" key="3">
    <source>
        <dbReference type="Proteomes" id="UP000215771"/>
    </source>
</evidence>
<reference evidence="2 3" key="1">
    <citation type="submission" date="2017-08" db="EMBL/GenBank/DDBJ databases">
        <authorList>
            <person name="de Groot N.N."/>
        </authorList>
    </citation>
    <scope>NUCLEOTIDE SEQUENCE [LARGE SCALE GENOMIC DNA]</scope>
    <source>
        <strain evidence="2 3">NBT06-6</strain>
    </source>
</reference>
<comment type="caution">
    <text evidence="2">The sequence shown here is derived from an EMBL/GenBank/DDBJ whole genome shotgun (WGS) entry which is preliminary data.</text>
</comment>
<dbReference type="PANTHER" id="PTHR34301">
    <property type="entry name" value="DNA-BINDING PROTEIN-RELATED"/>
    <property type="match status" value="1"/>
</dbReference>
<feature type="domain" description="Orc1-like AAA ATPase" evidence="1">
    <location>
        <begin position="27"/>
        <end position="195"/>
    </location>
</feature>
<dbReference type="InterPro" id="IPR027417">
    <property type="entry name" value="P-loop_NTPase"/>
</dbReference>
<name>A0A269PG28_9CORY</name>
<proteinExistence type="predicted"/>
<accession>A0A269PG28</accession>
<dbReference type="SUPFAM" id="SSF52540">
    <property type="entry name" value="P-loop containing nucleoside triphosphate hydrolases"/>
    <property type="match status" value="1"/>
</dbReference>
<dbReference type="Proteomes" id="UP000215771">
    <property type="component" value="Unassembled WGS sequence"/>
</dbReference>
<protein>
    <recommendedName>
        <fullName evidence="1">Orc1-like AAA ATPase domain-containing protein</fullName>
    </recommendedName>
</protein>